<dbReference type="Pfam" id="PF00589">
    <property type="entry name" value="Phage_integrase"/>
    <property type="match status" value="1"/>
</dbReference>
<sequence>MAAIKNYSLQNGEKRYQFQIYVGVDPLTGKEQRTTRRGFKTKKEAQLALSRLRLEIENGTFRKTTAETYLDVYNLWIEQYQNTVEESTFVKTSGIFKNHVLPAMGAYKIEKINVEVCQRHVNEWYGKLKKYRAVKSYAAKVLDFAVKRGYIQLNPFTLVDMPAAKKEDIEQEEAQENFYTKEQLIQFLKCLEKEDNFKAYALFRLLAFSGMRKGEALALTWNDVNFKTNEIRINKALSRGTNNRLYIKSTKTGIARTIKMDENSTRILQEWKKKQKQDYLILGYNTLKSRQLVFNNETNTFLQPTKTRKWIVQVQEKYKLEKITTHGLRHTHCSLLFEAGASIKEVQDRLGHTDVQTTMNIYAHVTQKAKEEAIQKFEKYLNI</sequence>
<dbReference type="InterPro" id="IPR011010">
    <property type="entry name" value="DNA_brk_join_enz"/>
</dbReference>
<gene>
    <name evidence="6" type="ORF">AEA09_01515</name>
</gene>
<reference evidence="7" key="1">
    <citation type="submission" date="2015-07" db="EMBL/GenBank/DDBJ databases">
        <title>Fjat-14205 dsm 2895.</title>
        <authorList>
            <person name="Liu B."/>
            <person name="Wang J."/>
            <person name="Zhu Y."/>
            <person name="Liu G."/>
            <person name="Chen Q."/>
            <person name="Chen Z."/>
            <person name="Lan J."/>
            <person name="Che J."/>
            <person name="Ge C."/>
            <person name="Shi H."/>
            <person name="Pan Z."/>
            <person name="Liu X."/>
        </authorList>
    </citation>
    <scope>NUCLEOTIDE SEQUENCE [LARGE SCALE GENOMIC DNA]</scope>
    <source>
        <strain evidence="7">DSM 25560</strain>
    </source>
</reference>
<keyword evidence="2" id="KW-0229">DNA integration</keyword>
<evidence type="ECO:0000313" key="7">
    <source>
        <dbReference type="Proteomes" id="UP000050668"/>
    </source>
</evidence>
<dbReference type="InterPro" id="IPR028259">
    <property type="entry name" value="AP2-like_int_N"/>
</dbReference>
<dbReference type="InterPro" id="IPR004107">
    <property type="entry name" value="Integrase_SAM-like_N"/>
</dbReference>
<feature type="domain" description="Tyr recombinase" evidence="5">
    <location>
        <begin position="174"/>
        <end position="375"/>
    </location>
</feature>
<dbReference type="Pfam" id="PF14657">
    <property type="entry name" value="Arm-DNA-bind_4"/>
    <property type="match status" value="1"/>
</dbReference>
<dbReference type="RefSeq" id="WP_053582157.1">
    <property type="nucleotide sequence ID" value="NZ_LGRV01000001.1"/>
</dbReference>
<accession>A0ABR5K5X2</accession>
<dbReference type="Gene3D" id="1.10.150.130">
    <property type="match status" value="1"/>
</dbReference>
<dbReference type="InterPro" id="IPR010998">
    <property type="entry name" value="Integrase_recombinase_N"/>
</dbReference>
<evidence type="ECO:0000256" key="2">
    <source>
        <dbReference type="ARBA" id="ARBA00022908"/>
    </source>
</evidence>
<dbReference type="Pfam" id="PF14659">
    <property type="entry name" value="Phage_int_SAM_3"/>
    <property type="match status" value="1"/>
</dbReference>
<dbReference type="PROSITE" id="PS51898">
    <property type="entry name" value="TYR_RECOMBINASE"/>
    <property type="match status" value="1"/>
</dbReference>
<dbReference type="InterPro" id="IPR002104">
    <property type="entry name" value="Integrase_catalytic"/>
</dbReference>
<evidence type="ECO:0000313" key="6">
    <source>
        <dbReference type="EMBL" id="KOS71694.1"/>
    </source>
</evidence>
<evidence type="ECO:0000256" key="1">
    <source>
        <dbReference type="ARBA" id="ARBA00008857"/>
    </source>
</evidence>
<dbReference type="EMBL" id="LGRV01000001">
    <property type="protein sequence ID" value="KOS71694.1"/>
    <property type="molecule type" value="Genomic_DNA"/>
</dbReference>
<keyword evidence="7" id="KW-1185">Reference proteome</keyword>
<organism evidence="6 7">
    <name type="scientific">Lysinibacillus contaminans</name>
    <dbReference type="NCBI Taxonomy" id="1293441"/>
    <lineage>
        <taxon>Bacteria</taxon>
        <taxon>Bacillati</taxon>
        <taxon>Bacillota</taxon>
        <taxon>Bacilli</taxon>
        <taxon>Bacillales</taxon>
        <taxon>Bacillaceae</taxon>
        <taxon>Lysinibacillus</taxon>
    </lineage>
</organism>
<dbReference type="InterPro" id="IPR013762">
    <property type="entry name" value="Integrase-like_cat_sf"/>
</dbReference>
<comment type="similarity">
    <text evidence="1">Belongs to the 'phage' integrase family.</text>
</comment>
<name>A0ABR5K5X2_9BACI</name>
<dbReference type="InterPro" id="IPR050090">
    <property type="entry name" value="Tyrosine_recombinase_XerCD"/>
</dbReference>
<comment type="caution">
    <text evidence="6">The sequence shown here is derived from an EMBL/GenBank/DDBJ whole genome shotgun (WGS) entry which is preliminary data.</text>
</comment>
<dbReference type="PANTHER" id="PTHR30349">
    <property type="entry name" value="PHAGE INTEGRASE-RELATED"/>
    <property type="match status" value="1"/>
</dbReference>
<keyword evidence="3" id="KW-0238">DNA-binding</keyword>
<dbReference type="Proteomes" id="UP000050668">
    <property type="component" value="Unassembled WGS sequence"/>
</dbReference>
<dbReference type="PANTHER" id="PTHR30349:SF64">
    <property type="entry name" value="PROPHAGE INTEGRASE INTD-RELATED"/>
    <property type="match status" value="1"/>
</dbReference>
<protein>
    <submittedName>
        <fullName evidence="6">Integrase</fullName>
    </submittedName>
</protein>
<keyword evidence="4" id="KW-0233">DNA recombination</keyword>
<dbReference type="CDD" id="cd01189">
    <property type="entry name" value="INT_ICEBs1_C_like"/>
    <property type="match status" value="1"/>
</dbReference>
<dbReference type="SUPFAM" id="SSF56349">
    <property type="entry name" value="DNA breaking-rejoining enzymes"/>
    <property type="match status" value="1"/>
</dbReference>
<evidence type="ECO:0000256" key="4">
    <source>
        <dbReference type="ARBA" id="ARBA00023172"/>
    </source>
</evidence>
<evidence type="ECO:0000256" key="3">
    <source>
        <dbReference type="ARBA" id="ARBA00023125"/>
    </source>
</evidence>
<dbReference type="Gene3D" id="1.10.443.10">
    <property type="entry name" value="Intergrase catalytic core"/>
    <property type="match status" value="1"/>
</dbReference>
<evidence type="ECO:0000259" key="5">
    <source>
        <dbReference type="PROSITE" id="PS51898"/>
    </source>
</evidence>
<proteinExistence type="inferred from homology"/>